<dbReference type="InterPro" id="IPR011761">
    <property type="entry name" value="ATP-grasp"/>
</dbReference>
<evidence type="ECO:0000259" key="9">
    <source>
        <dbReference type="PROSITE" id="PS50975"/>
    </source>
</evidence>
<keyword evidence="2 8" id="KW-0816">Tricarboxylic acid cycle</keyword>
<dbReference type="PIRSF" id="PIRSF001554">
    <property type="entry name" value="SucCS_beta"/>
    <property type="match status" value="1"/>
</dbReference>
<dbReference type="AlphaFoldDB" id="A0A2X0QWB1"/>
<dbReference type="FunFam" id="3.30.470.20:FF:000002">
    <property type="entry name" value="Succinate--CoA ligase [ADP-forming] subunit beta"/>
    <property type="match status" value="1"/>
</dbReference>
<dbReference type="GO" id="GO:0005829">
    <property type="term" value="C:cytosol"/>
    <property type="evidence" value="ECO:0007669"/>
    <property type="project" value="TreeGrafter"/>
</dbReference>
<dbReference type="SUPFAM" id="SSF52210">
    <property type="entry name" value="Succinyl-CoA synthetase domains"/>
    <property type="match status" value="1"/>
</dbReference>
<dbReference type="GO" id="GO:0042709">
    <property type="term" value="C:succinate-CoA ligase complex"/>
    <property type="evidence" value="ECO:0007669"/>
    <property type="project" value="TreeGrafter"/>
</dbReference>
<feature type="binding site" evidence="8">
    <location>
        <begin position="53"/>
        <end position="55"/>
    </location>
    <ligand>
        <name>ATP</name>
        <dbReference type="ChEBI" id="CHEBI:30616"/>
    </ligand>
</feature>
<dbReference type="GO" id="GO:0004775">
    <property type="term" value="F:succinate-CoA ligase (ADP-forming) activity"/>
    <property type="evidence" value="ECO:0007669"/>
    <property type="project" value="UniProtKB-UniRule"/>
</dbReference>
<organism evidence="10">
    <name type="scientific">Candidatus Nitrotoga fabula</name>
    <dbReference type="NCBI Taxonomy" id="2182327"/>
    <lineage>
        <taxon>Bacteria</taxon>
        <taxon>Pseudomonadati</taxon>
        <taxon>Pseudomonadota</taxon>
        <taxon>Betaproteobacteria</taxon>
        <taxon>Nitrosomonadales</taxon>
        <taxon>Gallionellaceae</taxon>
        <taxon>Candidatus Nitrotoga</taxon>
    </lineage>
</organism>
<dbReference type="PROSITE" id="PS50975">
    <property type="entry name" value="ATP_GRASP"/>
    <property type="match status" value="1"/>
</dbReference>
<dbReference type="Gene3D" id="3.40.50.261">
    <property type="entry name" value="Succinyl-CoA synthetase domains"/>
    <property type="match status" value="1"/>
</dbReference>
<dbReference type="HAMAP" id="MF_00558">
    <property type="entry name" value="Succ_CoA_beta"/>
    <property type="match status" value="1"/>
</dbReference>
<dbReference type="EC" id="6.2.1.5" evidence="8"/>
<feature type="binding site" evidence="8">
    <location>
        <position position="99"/>
    </location>
    <ligand>
        <name>ATP</name>
        <dbReference type="ChEBI" id="CHEBI:30616"/>
    </ligand>
</feature>
<feature type="binding site" evidence="8">
    <location>
        <position position="199"/>
    </location>
    <ligand>
        <name>Mg(2+)</name>
        <dbReference type="ChEBI" id="CHEBI:18420"/>
    </ligand>
</feature>
<name>A0A2X0QWB1_9PROT</name>
<dbReference type="NCBIfam" id="NF001913">
    <property type="entry name" value="PRK00696.1"/>
    <property type="match status" value="1"/>
</dbReference>
<evidence type="ECO:0000256" key="8">
    <source>
        <dbReference type="HAMAP-Rule" id="MF_00558"/>
    </source>
</evidence>
<sequence length="392" mass="42390">MNIHEYQTKDLLKHYGVPVPPGRVVHTDAQAATVAEEIGGSRWVVKAQIHSGGRGKAGGVKVGNSIDEVRAIADDILGCLLVTHQTGPEGRLVRRVLIEQASNIEREYYIGLVIDRATRRITLVASAEGGMDIEEVARNTPERIFREVIDPAVGLLDFQCRKIAYKVGLKGTLLLQAIKIMKGLYRCMRDNDATMAEINPLAIVDNGQLLALDAKMTFDDNATYRRPAISELRDFDEEDPKEVEATGHGLNYIALDGDVGCIVNGAGLAMATMDAITLHGGRPANFLDVGGGATPEKVANAFRIVLQDPAVKTILINIFAGINRCDWIATGIIQAMRDQNITMPIVVRLAGTNVEEGRTILNGSNFPFIIASNLNDAAAKAVTTVKNIVANM</sequence>
<dbReference type="InterPro" id="IPR016102">
    <property type="entry name" value="Succinyl-CoA_synth-like"/>
</dbReference>
<protein>
    <recommendedName>
        <fullName evidence="8">Succinate--CoA ligase [ADP-forming] subunit beta</fullName>
        <ecNumber evidence="8">6.2.1.5</ecNumber>
    </recommendedName>
    <alternativeName>
        <fullName evidence="8">Succinyl-CoA synthetase subunit beta</fullName>
        <shortName evidence="8">SCS-beta</shortName>
    </alternativeName>
</protein>
<dbReference type="GO" id="GO:0006104">
    <property type="term" value="P:succinyl-CoA metabolic process"/>
    <property type="evidence" value="ECO:0007669"/>
    <property type="project" value="TreeGrafter"/>
</dbReference>
<proteinExistence type="inferred from homology"/>
<comment type="function">
    <text evidence="8">Succinyl-CoA synthetase functions in the citric acid cycle (TCA), coupling the hydrolysis of succinyl-CoA to the synthesis of either ATP or GTP and thus represents the only step of substrate-level phosphorylation in the TCA. The beta subunit provides nucleotide specificity of the enzyme and binds the substrate succinate, while the binding sites for coenzyme A and phosphate are found in the alpha subunit.</text>
</comment>
<dbReference type="NCBIfam" id="TIGR01016">
    <property type="entry name" value="sucCoAbeta"/>
    <property type="match status" value="1"/>
</dbReference>
<evidence type="ECO:0000256" key="1">
    <source>
        <dbReference type="ARBA" id="ARBA00009182"/>
    </source>
</evidence>
<comment type="cofactor">
    <cofactor evidence="8">
        <name>Mg(2+)</name>
        <dbReference type="ChEBI" id="CHEBI:18420"/>
    </cofactor>
    <text evidence="8">Binds 1 Mg(2+) ion per subunit.</text>
</comment>
<comment type="similarity">
    <text evidence="1 8">Belongs to the succinate/malate CoA ligase beta subunit family.</text>
</comment>
<evidence type="ECO:0000256" key="3">
    <source>
        <dbReference type="ARBA" id="ARBA00022598"/>
    </source>
</evidence>
<keyword evidence="6 8" id="KW-0067">ATP-binding</keyword>
<dbReference type="GO" id="GO:0005524">
    <property type="term" value="F:ATP binding"/>
    <property type="evidence" value="ECO:0007669"/>
    <property type="project" value="UniProtKB-UniRule"/>
</dbReference>
<gene>
    <name evidence="10" type="primary">mtkA</name>
    <name evidence="8" type="synonym">sucC</name>
    <name evidence="10" type="ORF">NITFAB_2022</name>
</gene>
<keyword evidence="7 8" id="KW-0460">Magnesium</keyword>
<dbReference type="Pfam" id="PF00549">
    <property type="entry name" value="Ligase_CoA"/>
    <property type="match status" value="1"/>
</dbReference>
<dbReference type="InterPro" id="IPR005809">
    <property type="entry name" value="Succ_CoA_ligase-like_bsu"/>
</dbReference>
<feature type="binding site" evidence="8">
    <location>
        <position position="107"/>
    </location>
    <ligand>
        <name>ATP</name>
        <dbReference type="ChEBI" id="CHEBI:30616"/>
    </ligand>
</feature>
<comment type="catalytic activity">
    <reaction evidence="8">
        <text>GTP + succinate + CoA = succinyl-CoA + GDP + phosphate</text>
        <dbReference type="Rhea" id="RHEA:22120"/>
        <dbReference type="ChEBI" id="CHEBI:30031"/>
        <dbReference type="ChEBI" id="CHEBI:37565"/>
        <dbReference type="ChEBI" id="CHEBI:43474"/>
        <dbReference type="ChEBI" id="CHEBI:57287"/>
        <dbReference type="ChEBI" id="CHEBI:57292"/>
        <dbReference type="ChEBI" id="CHEBI:58189"/>
    </reaction>
</comment>
<evidence type="ECO:0000256" key="2">
    <source>
        <dbReference type="ARBA" id="ARBA00022532"/>
    </source>
</evidence>
<dbReference type="UniPathway" id="UPA00223">
    <property type="reaction ID" value="UER00999"/>
</dbReference>
<dbReference type="SUPFAM" id="SSF56059">
    <property type="entry name" value="Glutathione synthetase ATP-binding domain-like"/>
    <property type="match status" value="1"/>
</dbReference>
<comment type="pathway">
    <text evidence="8">Carbohydrate metabolism; tricarboxylic acid cycle; succinate from succinyl-CoA (ligase route): step 1/1.</text>
</comment>
<dbReference type="FunFam" id="3.40.50.261:FF:000001">
    <property type="entry name" value="Succinate--CoA ligase [ADP-forming] subunit beta"/>
    <property type="match status" value="1"/>
</dbReference>
<dbReference type="GO" id="GO:0006099">
    <property type="term" value="P:tricarboxylic acid cycle"/>
    <property type="evidence" value="ECO:0007669"/>
    <property type="project" value="UniProtKB-UniRule"/>
</dbReference>
<feature type="binding site" evidence="8">
    <location>
        <position position="264"/>
    </location>
    <ligand>
        <name>substrate</name>
        <note>ligand shared with subunit alpha</note>
    </ligand>
</feature>
<evidence type="ECO:0000256" key="4">
    <source>
        <dbReference type="ARBA" id="ARBA00022723"/>
    </source>
</evidence>
<dbReference type="PROSITE" id="PS01217">
    <property type="entry name" value="SUCCINYL_COA_LIG_3"/>
    <property type="match status" value="1"/>
</dbReference>
<accession>A0A2X0QWB1</accession>
<dbReference type="InterPro" id="IPR013650">
    <property type="entry name" value="ATP-grasp_succ-CoA_synth-type"/>
</dbReference>
<evidence type="ECO:0000256" key="7">
    <source>
        <dbReference type="ARBA" id="ARBA00022842"/>
    </source>
</evidence>
<dbReference type="PANTHER" id="PTHR11815:SF10">
    <property type="entry name" value="SUCCINATE--COA LIGASE [GDP-FORMING] SUBUNIT BETA, MITOCHONDRIAL"/>
    <property type="match status" value="1"/>
</dbReference>
<keyword evidence="5 8" id="KW-0547">Nucleotide-binding</keyword>
<dbReference type="Pfam" id="PF08442">
    <property type="entry name" value="ATP-grasp_2"/>
    <property type="match status" value="1"/>
</dbReference>
<keyword evidence="4 8" id="KW-0479">Metal-binding</keyword>
<feature type="domain" description="ATP-grasp" evidence="9">
    <location>
        <begin position="9"/>
        <end position="229"/>
    </location>
</feature>
<comment type="catalytic activity">
    <reaction evidence="8">
        <text>succinate + ATP + CoA = succinyl-CoA + ADP + phosphate</text>
        <dbReference type="Rhea" id="RHEA:17661"/>
        <dbReference type="ChEBI" id="CHEBI:30031"/>
        <dbReference type="ChEBI" id="CHEBI:30616"/>
        <dbReference type="ChEBI" id="CHEBI:43474"/>
        <dbReference type="ChEBI" id="CHEBI:57287"/>
        <dbReference type="ChEBI" id="CHEBI:57292"/>
        <dbReference type="ChEBI" id="CHEBI:456216"/>
        <dbReference type="EC" id="6.2.1.5"/>
    </reaction>
</comment>
<dbReference type="Gene3D" id="3.30.1490.20">
    <property type="entry name" value="ATP-grasp fold, A domain"/>
    <property type="match status" value="1"/>
</dbReference>
<dbReference type="PANTHER" id="PTHR11815">
    <property type="entry name" value="SUCCINYL-COA SYNTHETASE BETA CHAIN"/>
    <property type="match status" value="1"/>
</dbReference>
<dbReference type="GO" id="GO:0004776">
    <property type="term" value="F:succinate-CoA ligase (GDP-forming) activity"/>
    <property type="evidence" value="ECO:0007669"/>
    <property type="project" value="RHEA"/>
</dbReference>
<feature type="binding site" evidence="8">
    <location>
        <position position="46"/>
    </location>
    <ligand>
        <name>ATP</name>
        <dbReference type="ChEBI" id="CHEBI:30616"/>
    </ligand>
</feature>
<dbReference type="FunFam" id="3.30.1490.20:FF:000002">
    <property type="entry name" value="Succinate--CoA ligase [ADP-forming] subunit beta"/>
    <property type="match status" value="1"/>
</dbReference>
<dbReference type="Gene3D" id="3.30.470.20">
    <property type="entry name" value="ATP-grasp fold, B domain"/>
    <property type="match status" value="1"/>
</dbReference>
<dbReference type="GO" id="GO:0000287">
    <property type="term" value="F:magnesium ion binding"/>
    <property type="evidence" value="ECO:0007669"/>
    <property type="project" value="UniProtKB-UniRule"/>
</dbReference>
<comment type="caution">
    <text evidence="8">Lacks conserved residue(s) required for the propagation of feature annotation.</text>
</comment>
<dbReference type="InterPro" id="IPR013815">
    <property type="entry name" value="ATP_grasp_subdomain_1"/>
</dbReference>
<keyword evidence="3 8" id="KW-0436">Ligase</keyword>
<dbReference type="EMBL" id="LS423452">
    <property type="protein sequence ID" value="SPS06429.1"/>
    <property type="molecule type" value="Genomic_DNA"/>
</dbReference>
<dbReference type="InterPro" id="IPR017866">
    <property type="entry name" value="Succ-CoA_synthase_bsu_CS"/>
</dbReference>
<evidence type="ECO:0000256" key="6">
    <source>
        <dbReference type="ARBA" id="ARBA00022840"/>
    </source>
</evidence>
<feature type="binding site" evidence="8">
    <location>
        <position position="102"/>
    </location>
    <ligand>
        <name>ATP</name>
        <dbReference type="ChEBI" id="CHEBI:30616"/>
    </ligand>
</feature>
<dbReference type="InterPro" id="IPR005811">
    <property type="entry name" value="SUCC_ACL_C"/>
</dbReference>
<reference evidence="10" key="1">
    <citation type="submission" date="2018-05" db="EMBL/GenBank/DDBJ databases">
        <authorList>
            <person name="Lanie J.A."/>
            <person name="Ng W.-L."/>
            <person name="Kazmierczak K.M."/>
            <person name="Andrzejewski T.M."/>
            <person name="Davidsen T.M."/>
            <person name="Wayne K.J."/>
            <person name="Tettelin H."/>
            <person name="Glass J.I."/>
            <person name="Rusch D."/>
            <person name="Podicherti R."/>
            <person name="Tsui H.-C.T."/>
            <person name="Winkler M.E."/>
        </authorList>
    </citation>
    <scope>NUCLEOTIDE SEQUENCE</scope>
    <source>
        <strain evidence="10">KNB</strain>
    </source>
</reference>
<feature type="binding site" evidence="8">
    <location>
        <position position="213"/>
    </location>
    <ligand>
        <name>Mg(2+)</name>
        <dbReference type="ChEBI" id="CHEBI:18420"/>
    </ligand>
</feature>
<comment type="subunit">
    <text evidence="8">Heterotetramer of two alpha and two beta subunits.</text>
</comment>
<evidence type="ECO:0000256" key="5">
    <source>
        <dbReference type="ARBA" id="ARBA00022741"/>
    </source>
</evidence>
<evidence type="ECO:0000313" key="10">
    <source>
        <dbReference type="EMBL" id="SPS06429.1"/>
    </source>
</evidence>